<evidence type="ECO:0000259" key="3">
    <source>
        <dbReference type="PROSITE" id="PS52019"/>
    </source>
</evidence>
<comment type="caution">
    <text evidence="4">The sequence shown here is derived from an EMBL/GenBank/DDBJ whole genome shotgun (WGS) entry which is preliminary data.</text>
</comment>
<dbReference type="PANTHER" id="PTHR45681">
    <property type="entry name" value="POLYKETIDE SYNTHASE 44-RELATED"/>
    <property type="match status" value="1"/>
</dbReference>
<feature type="region of interest" description="C-terminal hotdog fold" evidence="2">
    <location>
        <begin position="662"/>
        <end position="839"/>
    </location>
</feature>
<evidence type="ECO:0000256" key="2">
    <source>
        <dbReference type="PROSITE-ProRule" id="PRU01363"/>
    </source>
</evidence>
<dbReference type="InterPro" id="IPR029063">
    <property type="entry name" value="SAM-dependent_MTases_sf"/>
</dbReference>
<dbReference type="InterPro" id="IPR049552">
    <property type="entry name" value="PKS_DH_N"/>
</dbReference>
<evidence type="ECO:0000313" key="5">
    <source>
        <dbReference type="Proteomes" id="UP000663832"/>
    </source>
</evidence>
<dbReference type="InterPro" id="IPR050444">
    <property type="entry name" value="Polyketide_Synthase"/>
</dbReference>
<keyword evidence="1" id="KW-0808">Transferase</keyword>
<dbReference type="PANTHER" id="PTHR45681:SF6">
    <property type="entry name" value="POLYKETIDE SYNTHASE 37"/>
    <property type="match status" value="1"/>
</dbReference>
<dbReference type="SUPFAM" id="SSF53901">
    <property type="entry name" value="Thiolase-like"/>
    <property type="match status" value="2"/>
</dbReference>
<dbReference type="AlphaFoldDB" id="A0A815KWA1"/>
<evidence type="ECO:0000313" key="4">
    <source>
        <dbReference type="EMBL" id="CAF1399184.1"/>
    </source>
</evidence>
<name>A0A815KWA1_9BILA</name>
<dbReference type="InterPro" id="IPR016039">
    <property type="entry name" value="Thiolase-like"/>
</dbReference>
<dbReference type="EMBL" id="CAJNOM010000370">
    <property type="protein sequence ID" value="CAF1399184.1"/>
    <property type="molecule type" value="Genomic_DNA"/>
</dbReference>
<dbReference type="InterPro" id="IPR042104">
    <property type="entry name" value="PKS_dehydratase_sf"/>
</dbReference>
<dbReference type="Proteomes" id="UP000663832">
    <property type="component" value="Unassembled WGS sequence"/>
</dbReference>
<organism evidence="4 5">
    <name type="scientific">Adineta steineri</name>
    <dbReference type="NCBI Taxonomy" id="433720"/>
    <lineage>
        <taxon>Eukaryota</taxon>
        <taxon>Metazoa</taxon>
        <taxon>Spiralia</taxon>
        <taxon>Gnathifera</taxon>
        <taxon>Rotifera</taxon>
        <taxon>Eurotatoria</taxon>
        <taxon>Bdelloidea</taxon>
        <taxon>Adinetida</taxon>
        <taxon>Adinetidae</taxon>
        <taxon>Adineta</taxon>
    </lineage>
</organism>
<comment type="caution">
    <text evidence="2">Lacks conserved residue(s) required for the propagation of feature annotation.</text>
</comment>
<dbReference type="Pfam" id="PF00698">
    <property type="entry name" value="Acyl_transf_1"/>
    <property type="match status" value="1"/>
</dbReference>
<keyword evidence="5" id="KW-1185">Reference proteome</keyword>
<feature type="region of interest" description="N-terminal hotdog fold" evidence="2">
    <location>
        <begin position="493"/>
        <end position="628"/>
    </location>
</feature>
<sequence length="1068" mass="121991">MSTIDNNTLLEAIALIGICCQFAGDIPSPNDLWDALKESRDIGSTTTIDRFDLKSFTAHMLNMDNNGQLLQKLIRAGSVDPCHRLLMLKFVHLLDDAGHRVGKINGTKTSAHIGQFPTDHAITTIQSFLQHSFIGAQSSGGRNRSFSVDVNGYAKDGGLGLLLLKQLSDAERDGDPIEANCLGRFFNRSNLDPPLLLDLIKSNLGHTEGAAGVISLIKVAICVNSFGMGGSTTHSIIEEYQPINKTSIENGHIDDGNHIKSKQYFLFIFSSPQWWAMGRQLYENEPLFTKRINLIDGEMTKINNGEWRLLEELIEKKNEQESRINDRNNAQPTLFAIQVALTALLVSWNIYPSFIISHSGGDQAAAFVADRLSLKETVHEEANIFLEISPHPVLAKSIRECYELTNQQQSSPLILPTLKRKENEQITLLTSLAQLTTSSHVWQQYFHTRQILPLKNHEEYFDNFPSYKFHLSSCWYESKGLSIQRLTNRIQTHSLLGIRQLNEQTSATSKSLININLAQHAFLKDHKIQDAILFPAVAYLELATTACQQLLPPKEDDQQQLTLIFEAVNYNKALILNEHEVMEVFTQIIMPMRKWYIIFCNQDNFNKYSLNQFTLHAQVLLPDIETTFLPVRIQKFIYSSKTKAKMNRSTNVEVRGKYHDNICGIDQEEIYNLNLWTFPMENKTEEPIFTFKGAVIQQVQGAHSGRWSMEQIIYDKLNLTTDLPNADHSPYLNTIIKDYYLLPSPNQILNNKLNSNSNQDLIESIEPFNELAAYYAQMAIKDLDLNQQHHPLLNAYIISGEKNELDIFFGDDEIGQSFQQIKTLIRATKIQQVFHTVCQHLQLQYEQQQQTKDNSFENYRLRIFWLTDSDCSDVLPIVDLLLNLSQQTGLLIDLYYADSGPTQLANAQQTFNTHLTNQTKNLSIIYDETIDLYDRNQDLTNSLIALRRLLVPNGLLLLLELVHILLYFDLIFGFIDQWWSSSDDNNRSLNNIQQWTTLVEQIEGFCIIESTINQNENIIFFGISVLLTTYKQVSIIFAWQLDQTLLNENNDDDLAFKQNEERLCGTLS</sequence>
<dbReference type="InterPro" id="IPR016035">
    <property type="entry name" value="Acyl_Trfase/lysoPLipase"/>
</dbReference>
<dbReference type="InterPro" id="IPR001227">
    <property type="entry name" value="Ac_transferase_dom_sf"/>
</dbReference>
<dbReference type="OrthoDB" id="329835at2759"/>
<reference evidence="4" key="1">
    <citation type="submission" date="2021-02" db="EMBL/GenBank/DDBJ databases">
        <authorList>
            <person name="Nowell W R."/>
        </authorList>
    </citation>
    <scope>NUCLEOTIDE SEQUENCE</scope>
</reference>
<dbReference type="InterPro" id="IPR020841">
    <property type="entry name" value="PKS_Beta-ketoAc_synthase_dom"/>
</dbReference>
<dbReference type="Gene3D" id="3.40.47.10">
    <property type="match status" value="3"/>
</dbReference>
<dbReference type="Gene3D" id="3.40.50.150">
    <property type="entry name" value="Vaccinia Virus protein VP39"/>
    <property type="match status" value="1"/>
</dbReference>
<dbReference type="SMART" id="SM00827">
    <property type="entry name" value="PKS_AT"/>
    <property type="match status" value="1"/>
</dbReference>
<dbReference type="Gene3D" id="3.40.366.10">
    <property type="entry name" value="Malonyl-Coenzyme A Acyl Carrier Protein, domain 2"/>
    <property type="match status" value="2"/>
</dbReference>
<protein>
    <recommendedName>
        <fullName evidence="3">PKS/mFAS DH domain-containing protein</fullName>
    </recommendedName>
</protein>
<dbReference type="InterPro" id="IPR014043">
    <property type="entry name" value="Acyl_transferase_dom"/>
</dbReference>
<dbReference type="Gene3D" id="3.10.129.110">
    <property type="entry name" value="Polyketide synthase dehydratase"/>
    <property type="match status" value="1"/>
</dbReference>
<accession>A0A815KWA1</accession>
<feature type="domain" description="PKS/mFAS DH" evidence="3">
    <location>
        <begin position="493"/>
        <end position="839"/>
    </location>
</feature>
<dbReference type="Pfam" id="PF00109">
    <property type="entry name" value="ketoacyl-synt"/>
    <property type="match status" value="1"/>
</dbReference>
<proteinExistence type="predicted"/>
<dbReference type="Pfam" id="PF02801">
    <property type="entry name" value="Ketoacyl-synt_C"/>
    <property type="match status" value="1"/>
</dbReference>
<dbReference type="PROSITE" id="PS52019">
    <property type="entry name" value="PKS_MFAS_DH"/>
    <property type="match status" value="1"/>
</dbReference>
<gene>
    <name evidence="4" type="ORF">QVE165_LOCUS36657</name>
</gene>
<dbReference type="Gene3D" id="3.30.70.3290">
    <property type="match status" value="1"/>
</dbReference>
<dbReference type="GO" id="GO:0016746">
    <property type="term" value="F:acyltransferase activity"/>
    <property type="evidence" value="ECO:0007669"/>
    <property type="project" value="InterPro"/>
</dbReference>
<dbReference type="SUPFAM" id="SSF52151">
    <property type="entry name" value="FabD/lysophospholipase-like"/>
    <property type="match status" value="1"/>
</dbReference>
<dbReference type="InterPro" id="IPR014030">
    <property type="entry name" value="Ketoacyl_synth_N"/>
</dbReference>
<dbReference type="InterPro" id="IPR014031">
    <property type="entry name" value="Ketoacyl_synth_C"/>
</dbReference>
<dbReference type="InterPro" id="IPR049900">
    <property type="entry name" value="PKS_mFAS_DH"/>
</dbReference>
<evidence type="ECO:0000256" key="1">
    <source>
        <dbReference type="ARBA" id="ARBA00022679"/>
    </source>
</evidence>
<dbReference type="SMART" id="SM00825">
    <property type="entry name" value="PKS_KS"/>
    <property type="match status" value="1"/>
</dbReference>
<dbReference type="Pfam" id="PF21089">
    <property type="entry name" value="PKS_DH_N"/>
    <property type="match status" value="1"/>
</dbReference>